<feature type="transmembrane region" description="Helical" evidence="1">
    <location>
        <begin position="6"/>
        <end position="28"/>
    </location>
</feature>
<keyword evidence="3" id="KW-1185">Reference proteome</keyword>
<evidence type="ECO:0000313" key="2">
    <source>
        <dbReference type="EMBL" id="MFD0287955.1"/>
    </source>
</evidence>
<feature type="transmembrane region" description="Helical" evidence="1">
    <location>
        <begin position="40"/>
        <end position="60"/>
    </location>
</feature>
<dbReference type="EMBL" id="JBHTEC010000006">
    <property type="protein sequence ID" value="MFD0287955.1"/>
    <property type="molecule type" value="Genomic_DNA"/>
</dbReference>
<comment type="caution">
    <text evidence="2">The sequence shown here is derived from an EMBL/GenBank/DDBJ whole genome shotgun (WGS) entry which is preliminary data.</text>
</comment>
<dbReference type="RefSeq" id="WP_381264823.1">
    <property type="nucleotide sequence ID" value="NZ_JBHTBI010000126.1"/>
</dbReference>
<gene>
    <name evidence="2" type="ORF">ACFQZP_41395</name>
</gene>
<reference evidence="3" key="1">
    <citation type="journal article" date="2019" name="Int. J. Syst. Evol. Microbiol.">
        <title>The Global Catalogue of Microorganisms (GCM) 10K type strain sequencing project: providing services to taxonomists for standard genome sequencing and annotation.</title>
        <authorList>
            <consortium name="The Broad Institute Genomics Platform"/>
            <consortium name="The Broad Institute Genome Sequencing Center for Infectious Disease"/>
            <person name="Wu L."/>
            <person name="Ma J."/>
        </authorList>
    </citation>
    <scope>NUCLEOTIDE SEQUENCE [LARGE SCALE GENOMIC DNA]</scope>
    <source>
        <strain evidence="3">CGMCC 4.7198</strain>
    </source>
</reference>
<accession>A0ABW2VXB6</accession>
<dbReference type="Pfam" id="PF05437">
    <property type="entry name" value="AzlD"/>
    <property type="match status" value="1"/>
</dbReference>
<evidence type="ECO:0000256" key="1">
    <source>
        <dbReference type="SAM" id="Phobius"/>
    </source>
</evidence>
<sequence>MNDPTQLVGAMLTLAAGTLALRLAGPLLRTRINISPWAERVLETSAVVLLTALVATTTLFEGHGFAGVARPVGVLVAGVLAWLQAPFLVVILAAACTTAVLRLLGIS</sequence>
<proteinExistence type="predicted"/>
<keyword evidence="1" id="KW-0472">Membrane</keyword>
<evidence type="ECO:0000313" key="3">
    <source>
        <dbReference type="Proteomes" id="UP001596957"/>
    </source>
</evidence>
<keyword evidence="1" id="KW-1133">Transmembrane helix</keyword>
<organism evidence="2 3">
    <name type="scientific">Streptomyces lutosisoli</name>
    <dbReference type="NCBI Taxonomy" id="2665721"/>
    <lineage>
        <taxon>Bacteria</taxon>
        <taxon>Bacillati</taxon>
        <taxon>Actinomycetota</taxon>
        <taxon>Actinomycetes</taxon>
        <taxon>Kitasatosporales</taxon>
        <taxon>Streptomycetaceae</taxon>
        <taxon>Streptomyces</taxon>
    </lineage>
</organism>
<dbReference type="InterPro" id="IPR008407">
    <property type="entry name" value="Brnchd-chn_aa_trnsp_AzlD"/>
</dbReference>
<feature type="transmembrane region" description="Helical" evidence="1">
    <location>
        <begin position="80"/>
        <end position="104"/>
    </location>
</feature>
<protein>
    <submittedName>
        <fullName evidence="2">AzlD domain-containing protein</fullName>
    </submittedName>
</protein>
<dbReference type="Proteomes" id="UP001596957">
    <property type="component" value="Unassembled WGS sequence"/>
</dbReference>
<keyword evidence="1" id="KW-0812">Transmembrane</keyword>
<name>A0ABW2VXB6_9ACTN</name>